<organism evidence="6 7">
    <name type="scientific">Martelella endophytica</name>
    <dbReference type="NCBI Taxonomy" id="1486262"/>
    <lineage>
        <taxon>Bacteria</taxon>
        <taxon>Pseudomonadati</taxon>
        <taxon>Pseudomonadota</taxon>
        <taxon>Alphaproteobacteria</taxon>
        <taxon>Hyphomicrobiales</taxon>
        <taxon>Aurantimonadaceae</taxon>
        <taxon>Martelella</taxon>
    </lineage>
</organism>
<name>A0A0D5LQ44_MAREN</name>
<keyword evidence="3" id="KW-0804">Transcription</keyword>
<dbReference type="SUPFAM" id="SSF46785">
    <property type="entry name" value="Winged helix' DNA-binding domain"/>
    <property type="match status" value="1"/>
</dbReference>
<dbReference type="Pfam" id="PF07729">
    <property type="entry name" value="FCD"/>
    <property type="match status" value="1"/>
</dbReference>
<dbReference type="SMART" id="SM00345">
    <property type="entry name" value="HTH_GNTR"/>
    <property type="match status" value="1"/>
</dbReference>
<dbReference type="PANTHER" id="PTHR43537">
    <property type="entry name" value="TRANSCRIPTIONAL REGULATOR, GNTR FAMILY"/>
    <property type="match status" value="1"/>
</dbReference>
<evidence type="ECO:0000259" key="5">
    <source>
        <dbReference type="PROSITE" id="PS50949"/>
    </source>
</evidence>
<dbReference type="STRING" id="1486262.TM49_09580"/>
<evidence type="ECO:0000313" key="6">
    <source>
        <dbReference type="EMBL" id="AJY45867.1"/>
    </source>
</evidence>
<dbReference type="Gene3D" id="1.10.10.10">
    <property type="entry name" value="Winged helix-like DNA-binding domain superfamily/Winged helix DNA-binding domain"/>
    <property type="match status" value="1"/>
</dbReference>
<keyword evidence="7" id="KW-1185">Reference proteome</keyword>
<sequence length="246" mass="27635">MTDNLDNEADGGTSPRRTSLSDKVYEALRGRIMRGDYGANEKLPAEKDLSLKFGVSRPVLRVALERLRDERLIYSRQGAGNFVRIKRETALGYTPVETIADIQRCYEFRLTVETDAAALAALRCNDAVLAEMERALHLLSDATGQQLHREDADFAFHQSVAQATNNQYYEETLKALRAHIYVGMKLHGETLMSDGAWALEEVLAEHRAIYTAIRERAPDAARAAMRVHIEHSRERLFGGGLFDLSL</sequence>
<protein>
    <submittedName>
        <fullName evidence="6">GntR family transcriptional regulator</fullName>
    </submittedName>
</protein>
<dbReference type="PATRIC" id="fig|1486262.3.peg.1983"/>
<dbReference type="PANTHER" id="PTHR43537:SF5">
    <property type="entry name" value="UXU OPERON TRANSCRIPTIONAL REGULATOR"/>
    <property type="match status" value="1"/>
</dbReference>
<dbReference type="SUPFAM" id="SSF48008">
    <property type="entry name" value="GntR ligand-binding domain-like"/>
    <property type="match status" value="1"/>
</dbReference>
<feature type="region of interest" description="Disordered" evidence="4">
    <location>
        <begin position="1"/>
        <end position="20"/>
    </location>
</feature>
<keyword evidence="1" id="KW-0805">Transcription regulation</keyword>
<evidence type="ECO:0000313" key="7">
    <source>
        <dbReference type="Proteomes" id="UP000032611"/>
    </source>
</evidence>
<dbReference type="Gene3D" id="1.20.120.530">
    <property type="entry name" value="GntR ligand-binding domain-like"/>
    <property type="match status" value="1"/>
</dbReference>
<dbReference type="PRINTS" id="PR00035">
    <property type="entry name" value="HTHGNTR"/>
</dbReference>
<dbReference type="AlphaFoldDB" id="A0A0D5LQ44"/>
<dbReference type="OrthoDB" id="9809707at2"/>
<dbReference type="RefSeq" id="WP_045680834.1">
    <property type="nucleotide sequence ID" value="NZ_CP010803.1"/>
</dbReference>
<dbReference type="InterPro" id="IPR036390">
    <property type="entry name" value="WH_DNA-bd_sf"/>
</dbReference>
<dbReference type="InterPro" id="IPR011711">
    <property type="entry name" value="GntR_C"/>
</dbReference>
<dbReference type="Proteomes" id="UP000032611">
    <property type="component" value="Chromosome"/>
</dbReference>
<dbReference type="KEGG" id="mey:TM49_09580"/>
<reference evidence="6 7" key="1">
    <citation type="journal article" date="2015" name="Genome Announc.">
        <title>Complete genome sequence of Martelella endophytica YC6887, which has antifungal activity associated with a halophyte.</title>
        <authorList>
            <person name="Khan A."/>
            <person name="Khan H."/>
            <person name="Chung E.J."/>
            <person name="Hossain M.T."/>
            <person name="Chung Y.R."/>
        </authorList>
    </citation>
    <scope>NUCLEOTIDE SEQUENCE [LARGE SCALE GENOMIC DNA]</scope>
    <source>
        <strain evidence="6">YC6887</strain>
    </source>
</reference>
<dbReference type="SMART" id="SM00895">
    <property type="entry name" value="FCD"/>
    <property type="match status" value="1"/>
</dbReference>
<dbReference type="HOGENOM" id="CLU_017584_9_1_5"/>
<dbReference type="GO" id="GO:0003677">
    <property type="term" value="F:DNA binding"/>
    <property type="evidence" value="ECO:0007669"/>
    <property type="project" value="UniProtKB-KW"/>
</dbReference>
<dbReference type="InterPro" id="IPR000524">
    <property type="entry name" value="Tscrpt_reg_HTH_GntR"/>
</dbReference>
<dbReference type="PROSITE" id="PS50949">
    <property type="entry name" value="HTH_GNTR"/>
    <property type="match status" value="1"/>
</dbReference>
<proteinExistence type="predicted"/>
<dbReference type="InterPro" id="IPR008920">
    <property type="entry name" value="TF_FadR/GntR_C"/>
</dbReference>
<evidence type="ECO:0000256" key="3">
    <source>
        <dbReference type="ARBA" id="ARBA00023163"/>
    </source>
</evidence>
<feature type="domain" description="HTH gntR-type" evidence="5">
    <location>
        <begin position="18"/>
        <end position="86"/>
    </location>
</feature>
<gene>
    <name evidence="6" type="ORF">TM49_09580</name>
</gene>
<dbReference type="InterPro" id="IPR036388">
    <property type="entry name" value="WH-like_DNA-bd_sf"/>
</dbReference>
<dbReference type="GO" id="GO:0003700">
    <property type="term" value="F:DNA-binding transcription factor activity"/>
    <property type="evidence" value="ECO:0007669"/>
    <property type="project" value="InterPro"/>
</dbReference>
<dbReference type="EMBL" id="CP010803">
    <property type="protein sequence ID" value="AJY45867.1"/>
    <property type="molecule type" value="Genomic_DNA"/>
</dbReference>
<accession>A0A0D5LQ44</accession>
<evidence type="ECO:0000256" key="4">
    <source>
        <dbReference type="SAM" id="MobiDB-lite"/>
    </source>
</evidence>
<evidence type="ECO:0000256" key="1">
    <source>
        <dbReference type="ARBA" id="ARBA00023015"/>
    </source>
</evidence>
<dbReference type="CDD" id="cd07377">
    <property type="entry name" value="WHTH_GntR"/>
    <property type="match status" value="1"/>
</dbReference>
<keyword evidence="2" id="KW-0238">DNA-binding</keyword>
<dbReference type="Pfam" id="PF00392">
    <property type="entry name" value="GntR"/>
    <property type="match status" value="1"/>
</dbReference>
<evidence type="ECO:0000256" key="2">
    <source>
        <dbReference type="ARBA" id="ARBA00023125"/>
    </source>
</evidence>